<dbReference type="AlphaFoldDB" id="A0A0B1SNV9"/>
<name>A0A0B1SNV9_OESDE</name>
<gene>
    <name evidence="1" type="ORF">OESDEN_14696</name>
</gene>
<evidence type="ECO:0000313" key="2">
    <source>
        <dbReference type="Proteomes" id="UP000053660"/>
    </source>
</evidence>
<dbReference type="EMBL" id="KN563389">
    <property type="protein sequence ID" value="KHJ85571.1"/>
    <property type="molecule type" value="Genomic_DNA"/>
</dbReference>
<keyword evidence="2" id="KW-1185">Reference proteome</keyword>
<evidence type="ECO:0000313" key="1">
    <source>
        <dbReference type="EMBL" id="KHJ85571.1"/>
    </source>
</evidence>
<evidence type="ECO:0008006" key="3">
    <source>
        <dbReference type="Google" id="ProtNLM"/>
    </source>
</evidence>
<reference evidence="1 2" key="1">
    <citation type="submission" date="2014-03" db="EMBL/GenBank/DDBJ databases">
        <title>Draft genome of the hookworm Oesophagostomum dentatum.</title>
        <authorList>
            <person name="Mitreva M."/>
        </authorList>
    </citation>
    <scope>NUCLEOTIDE SEQUENCE [LARGE SCALE GENOMIC DNA]</scope>
    <source>
        <strain evidence="1 2">OD-Hann</strain>
    </source>
</reference>
<proteinExistence type="predicted"/>
<sequence length="137" mass="15947">AEQQNLWRQFSQVHSIWQNDKFYFLALYFRAGPQLDQCQAYCKNKFTHGTAGRLALDILKIIRTVHNLGYLIRAISPEMFHFDACSRHLFLADLSTIRKDTSKIESQKHELIMPHWCGGPLFAPMTHHDEGTVVLFE</sequence>
<dbReference type="Proteomes" id="UP000053660">
    <property type="component" value="Unassembled WGS sequence"/>
</dbReference>
<dbReference type="Gene3D" id="1.10.510.10">
    <property type="entry name" value="Transferase(Phosphotransferase) domain 1"/>
    <property type="match status" value="1"/>
</dbReference>
<dbReference type="OrthoDB" id="5802593at2759"/>
<protein>
    <recommendedName>
        <fullName evidence="3">Protein kinase domain-containing protein</fullName>
    </recommendedName>
</protein>
<accession>A0A0B1SNV9</accession>
<dbReference type="SUPFAM" id="SSF56112">
    <property type="entry name" value="Protein kinase-like (PK-like)"/>
    <property type="match status" value="1"/>
</dbReference>
<dbReference type="InterPro" id="IPR011009">
    <property type="entry name" value="Kinase-like_dom_sf"/>
</dbReference>
<organism evidence="1 2">
    <name type="scientific">Oesophagostomum dentatum</name>
    <name type="common">Nodular worm</name>
    <dbReference type="NCBI Taxonomy" id="61180"/>
    <lineage>
        <taxon>Eukaryota</taxon>
        <taxon>Metazoa</taxon>
        <taxon>Ecdysozoa</taxon>
        <taxon>Nematoda</taxon>
        <taxon>Chromadorea</taxon>
        <taxon>Rhabditida</taxon>
        <taxon>Rhabditina</taxon>
        <taxon>Rhabditomorpha</taxon>
        <taxon>Strongyloidea</taxon>
        <taxon>Strongylidae</taxon>
        <taxon>Oesophagostomum</taxon>
    </lineage>
</organism>
<feature type="non-terminal residue" evidence="1">
    <location>
        <position position="1"/>
    </location>
</feature>